<dbReference type="Gene3D" id="2.180.10.10">
    <property type="entry name" value="RHS repeat-associated core"/>
    <property type="match status" value="1"/>
</dbReference>
<dbReference type="InterPro" id="IPR050708">
    <property type="entry name" value="T6SS_VgrG/RHS"/>
</dbReference>
<dbReference type="RefSeq" id="WP_376849375.1">
    <property type="nucleotide sequence ID" value="NZ_JBHSMF010000006.1"/>
</dbReference>
<keyword evidence="1" id="KW-1133">Transmembrane helix</keyword>
<accession>A0ABW0N9Z8</accession>
<dbReference type="NCBIfam" id="TIGR03696">
    <property type="entry name" value="Rhs_assc_core"/>
    <property type="match status" value="1"/>
</dbReference>
<name>A0ABW0N9Z8_9BURK</name>
<feature type="transmembrane region" description="Helical" evidence="1">
    <location>
        <begin position="251"/>
        <end position="270"/>
    </location>
</feature>
<evidence type="ECO:0000313" key="2">
    <source>
        <dbReference type="EMBL" id="MFC5497340.1"/>
    </source>
</evidence>
<dbReference type="Proteomes" id="UP001596037">
    <property type="component" value="Unassembled WGS sequence"/>
</dbReference>
<dbReference type="InterPro" id="IPR022385">
    <property type="entry name" value="Rhs_assc_core"/>
</dbReference>
<comment type="caution">
    <text evidence="2">The sequence shown here is derived from an EMBL/GenBank/DDBJ whole genome shotgun (WGS) entry which is preliminary data.</text>
</comment>
<keyword evidence="1" id="KW-0472">Membrane</keyword>
<protein>
    <submittedName>
        <fullName evidence="2">RHS repeat-associated core domain-containing protein</fullName>
    </submittedName>
</protein>
<reference evidence="3" key="1">
    <citation type="journal article" date="2019" name="Int. J. Syst. Evol. Microbiol.">
        <title>The Global Catalogue of Microorganisms (GCM) 10K type strain sequencing project: providing services to taxonomists for standard genome sequencing and annotation.</title>
        <authorList>
            <consortium name="The Broad Institute Genomics Platform"/>
            <consortium name="The Broad Institute Genome Sequencing Center for Infectious Disease"/>
            <person name="Wu L."/>
            <person name="Ma J."/>
        </authorList>
    </citation>
    <scope>NUCLEOTIDE SEQUENCE [LARGE SCALE GENOMIC DNA]</scope>
    <source>
        <strain evidence="3">CCUG 57401</strain>
    </source>
</reference>
<dbReference type="PANTHER" id="PTHR32305:SF15">
    <property type="entry name" value="PROTEIN RHSA-RELATED"/>
    <property type="match status" value="1"/>
</dbReference>
<sequence>MRWRKGSKHPRRTASGTNVDIWLPTDDGQAIPIGIYSRNRFYAVHADHLGTPRLITDDVNKPVWQWPYSAFGSNKPTGVLKATPNPKATGSKQDVALNATDTALEVNLRFPGQYFDEESNLSYNYFRSYNAAQGRYSQPDPVGMAAGPNRFSYVNNAALSFVDPIGLMGQGSGGGRGSPVPARGRPAKQSCTCTAAQYASGPNLGLTVARAMGLGAGAGAVAGGVWGTATSLGEIAISDATATAAMAGSTLGAATLGVGAVVVVGGIYLYNAMQSSPPMDPSQCQ</sequence>
<keyword evidence="3" id="KW-1185">Reference proteome</keyword>
<organism evidence="2 3">
    <name type="scientific">Caenimonas terrae</name>
    <dbReference type="NCBI Taxonomy" id="696074"/>
    <lineage>
        <taxon>Bacteria</taxon>
        <taxon>Pseudomonadati</taxon>
        <taxon>Pseudomonadota</taxon>
        <taxon>Betaproteobacteria</taxon>
        <taxon>Burkholderiales</taxon>
        <taxon>Comamonadaceae</taxon>
        <taxon>Caenimonas</taxon>
    </lineage>
</organism>
<evidence type="ECO:0000313" key="3">
    <source>
        <dbReference type="Proteomes" id="UP001596037"/>
    </source>
</evidence>
<proteinExistence type="predicted"/>
<dbReference type="EMBL" id="JBHSMF010000006">
    <property type="protein sequence ID" value="MFC5497340.1"/>
    <property type="molecule type" value="Genomic_DNA"/>
</dbReference>
<gene>
    <name evidence="2" type="ORF">ACFPOE_07335</name>
</gene>
<dbReference type="PANTHER" id="PTHR32305">
    <property type="match status" value="1"/>
</dbReference>
<keyword evidence="1" id="KW-0812">Transmembrane</keyword>
<evidence type="ECO:0000256" key="1">
    <source>
        <dbReference type="SAM" id="Phobius"/>
    </source>
</evidence>